<accession>A0A840S5Q3</accession>
<keyword evidence="1 4" id="KW-0378">Hydrolase</keyword>
<dbReference type="Proteomes" id="UP000578697">
    <property type="component" value="Unassembled WGS sequence"/>
</dbReference>
<reference evidence="3 5" key="2">
    <citation type="submission" date="2020-08" db="EMBL/GenBank/DDBJ databases">
        <title>Genomic Encyclopedia of Type Strains, Phase IV (KMG-IV): sequencing the most valuable type-strain genomes for metagenomic binning, comparative biology and taxonomic classification.</title>
        <authorList>
            <person name="Goeker M."/>
        </authorList>
    </citation>
    <scope>NUCLEOTIDE SEQUENCE [LARGE SCALE GENOMIC DNA]</scope>
    <source>
        <strain evidence="3 5">DSM 103679</strain>
    </source>
</reference>
<dbReference type="Proteomes" id="UP000593591">
    <property type="component" value="Chromosome"/>
</dbReference>
<organism evidence="3 5">
    <name type="scientific">Treponema rectale</name>
    <dbReference type="NCBI Taxonomy" id="744512"/>
    <lineage>
        <taxon>Bacteria</taxon>
        <taxon>Pseudomonadati</taxon>
        <taxon>Spirochaetota</taxon>
        <taxon>Spirochaetia</taxon>
        <taxon>Spirochaetales</taxon>
        <taxon>Treponemataceae</taxon>
        <taxon>Treponema</taxon>
    </lineage>
</organism>
<reference evidence="4 6" key="1">
    <citation type="submission" date="2018-08" db="EMBL/GenBank/DDBJ databases">
        <title>The first complete genome of Treponema rectale (CHPAT), a commensal spirochete of the bovine rectum.</title>
        <authorList>
            <person name="Staton G.J."/>
            <person name="Clegg S.R."/>
            <person name="Carter S.D."/>
            <person name="Radford A.D."/>
            <person name="Darby A."/>
            <person name="Hall N."/>
            <person name="Birtles R.J."/>
            <person name="Evans N.J."/>
        </authorList>
    </citation>
    <scope>NUCLEOTIDE SEQUENCE [LARGE SCALE GENOMIC DNA]</scope>
    <source>
        <strain evidence="4 6">CHPA</strain>
    </source>
</reference>
<dbReference type="EMBL" id="CP031517">
    <property type="protein sequence ID" value="QOS40445.1"/>
    <property type="molecule type" value="Genomic_DNA"/>
</dbReference>
<evidence type="ECO:0000313" key="3">
    <source>
        <dbReference type="EMBL" id="MBB5217829.1"/>
    </source>
</evidence>
<dbReference type="Gene3D" id="3.40.50.1820">
    <property type="entry name" value="alpha/beta hydrolase"/>
    <property type="match status" value="1"/>
</dbReference>
<dbReference type="PANTHER" id="PTHR48081:SF8">
    <property type="entry name" value="ALPHA_BETA HYDROLASE FOLD-3 DOMAIN-CONTAINING PROTEIN-RELATED"/>
    <property type="match status" value="1"/>
</dbReference>
<dbReference type="PANTHER" id="PTHR48081">
    <property type="entry name" value="AB HYDROLASE SUPERFAMILY PROTEIN C4A8.06C"/>
    <property type="match status" value="1"/>
</dbReference>
<dbReference type="Pfam" id="PF07859">
    <property type="entry name" value="Abhydrolase_3"/>
    <property type="match status" value="1"/>
</dbReference>
<sequence length="327" mass="37174">MDSSNNRKAAIKKLRSLIISPKGEVEKFRAKIEDTFSSVFLPNNVECSRRDYGGVMCDMLIPEMYTSGKVMIYIHGGSFVGGSSASYRSFAATLANASNCRVLVPDFRLPPAYSFPSGIEDLQSVFRSFFIQEEIECSLKNKKSDLNLTVAADSSGASLAFGVLQGLPEKSFSRISTILLFSPWLDFSPDSYVFNRHAKDEVLNAEELRRAIEFYTYESNYSNPQISPLKMERDFISKFPPVYIQCGSRELFLEQTKAFEDMLERCGVECTLDVVDDMMFMFQLADEYLKESHLAVNRIGEYLSQKSESESERKERELILKRNNVMD</sequence>
<dbReference type="GO" id="GO:0016787">
    <property type="term" value="F:hydrolase activity"/>
    <property type="evidence" value="ECO:0007669"/>
    <property type="project" value="UniProtKB-KW"/>
</dbReference>
<evidence type="ECO:0000259" key="2">
    <source>
        <dbReference type="Pfam" id="PF07859"/>
    </source>
</evidence>
<dbReference type="InterPro" id="IPR050300">
    <property type="entry name" value="GDXG_lipolytic_enzyme"/>
</dbReference>
<gene>
    <name evidence="4" type="ORF">DYE49_08240</name>
    <name evidence="3" type="ORF">HNP77_000173</name>
</gene>
<dbReference type="RefSeq" id="WP_184651275.1">
    <property type="nucleotide sequence ID" value="NZ_JACHFR010000001.1"/>
</dbReference>
<keyword evidence="5" id="KW-1185">Reference proteome</keyword>
<evidence type="ECO:0000313" key="6">
    <source>
        <dbReference type="Proteomes" id="UP000593591"/>
    </source>
</evidence>
<name>A0A840S5Q3_9SPIR</name>
<evidence type="ECO:0000313" key="5">
    <source>
        <dbReference type="Proteomes" id="UP000578697"/>
    </source>
</evidence>
<proteinExistence type="predicted"/>
<dbReference type="KEGG" id="trc:DYE49_08240"/>
<protein>
    <submittedName>
        <fullName evidence="3">Acetyl esterase/lipase</fullName>
    </submittedName>
    <submittedName>
        <fullName evidence="4">Alpha/beta hydrolase</fullName>
    </submittedName>
</protein>
<dbReference type="SUPFAM" id="SSF53474">
    <property type="entry name" value="alpha/beta-Hydrolases"/>
    <property type="match status" value="1"/>
</dbReference>
<evidence type="ECO:0000313" key="4">
    <source>
        <dbReference type="EMBL" id="QOS40445.1"/>
    </source>
</evidence>
<dbReference type="InterPro" id="IPR013094">
    <property type="entry name" value="AB_hydrolase_3"/>
</dbReference>
<dbReference type="InterPro" id="IPR029058">
    <property type="entry name" value="AB_hydrolase_fold"/>
</dbReference>
<evidence type="ECO:0000256" key="1">
    <source>
        <dbReference type="ARBA" id="ARBA00022801"/>
    </source>
</evidence>
<feature type="domain" description="Alpha/beta hydrolase fold-3" evidence="2">
    <location>
        <begin position="71"/>
        <end position="283"/>
    </location>
</feature>
<dbReference type="AlphaFoldDB" id="A0A840S5Q3"/>
<dbReference type="EMBL" id="JACHFR010000001">
    <property type="protein sequence ID" value="MBB5217829.1"/>
    <property type="molecule type" value="Genomic_DNA"/>
</dbReference>